<accession>A0AAV1M590</accession>
<dbReference type="EMBL" id="CAVLGL010000126">
    <property type="protein sequence ID" value="CAK1601111.1"/>
    <property type="molecule type" value="Genomic_DNA"/>
</dbReference>
<dbReference type="Proteomes" id="UP001314205">
    <property type="component" value="Unassembled WGS sequence"/>
</dbReference>
<sequence length="71" mass="8234">MHSNLATLIFLHLSYFPNIVLKVGNTVAFYHGDKVFCAFYFVCFVLCDVVVKYRVSSSFLKFYQGIPQLSW</sequence>
<evidence type="ECO:0000313" key="1">
    <source>
        <dbReference type="EMBL" id="CAK1601111.1"/>
    </source>
</evidence>
<organism evidence="1 2">
    <name type="scientific">Parnassius mnemosyne</name>
    <name type="common">clouded apollo</name>
    <dbReference type="NCBI Taxonomy" id="213953"/>
    <lineage>
        <taxon>Eukaryota</taxon>
        <taxon>Metazoa</taxon>
        <taxon>Ecdysozoa</taxon>
        <taxon>Arthropoda</taxon>
        <taxon>Hexapoda</taxon>
        <taxon>Insecta</taxon>
        <taxon>Pterygota</taxon>
        <taxon>Neoptera</taxon>
        <taxon>Endopterygota</taxon>
        <taxon>Lepidoptera</taxon>
        <taxon>Glossata</taxon>
        <taxon>Ditrysia</taxon>
        <taxon>Papilionoidea</taxon>
        <taxon>Papilionidae</taxon>
        <taxon>Parnassiinae</taxon>
        <taxon>Parnassini</taxon>
        <taxon>Parnassius</taxon>
        <taxon>Driopa</taxon>
    </lineage>
</organism>
<gene>
    <name evidence="1" type="ORF">PARMNEM_LOCUS19786</name>
</gene>
<protein>
    <submittedName>
        <fullName evidence="1">Uncharacterized protein</fullName>
    </submittedName>
</protein>
<proteinExistence type="predicted"/>
<name>A0AAV1M590_9NEOP</name>
<comment type="caution">
    <text evidence="1">The sequence shown here is derived from an EMBL/GenBank/DDBJ whole genome shotgun (WGS) entry which is preliminary data.</text>
</comment>
<dbReference type="AlphaFoldDB" id="A0AAV1M590"/>
<keyword evidence="2" id="KW-1185">Reference proteome</keyword>
<reference evidence="1 2" key="1">
    <citation type="submission" date="2023-11" db="EMBL/GenBank/DDBJ databases">
        <authorList>
            <person name="Hedman E."/>
            <person name="Englund M."/>
            <person name="Stromberg M."/>
            <person name="Nyberg Akerstrom W."/>
            <person name="Nylinder S."/>
            <person name="Jareborg N."/>
            <person name="Kallberg Y."/>
            <person name="Kronander E."/>
        </authorList>
    </citation>
    <scope>NUCLEOTIDE SEQUENCE [LARGE SCALE GENOMIC DNA]</scope>
</reference>
<evidence type="ECO:0000313" key="2">
    <source>
        <dbReference type="Proteomes" id="UP001314205"/>
    </source>
</evidence>